<sequence length="147" mass="16855">MAIKTVTLARPHPAIVGDMVPFLEKLGIEVEQITRLEQLQYELTLTTDAVVISLAVTSTVRATVERVLSEVMRLNPNVLLIFSSELPLKKKQKNLFYMLSRYFENPCITDCDNECAPTYDGRCLYICGDDLKLEGRRQKVRDLIKRY</sequence>
<comment type="caution">
    <text evidence="1">The sequence shown here is derived from an EMBL/GenBank/DDBJ whole genome shotgun (WGS) entry which is preliminary data.</text>
</comment>
<organism evidence="1 2">
    <name type="scientific">Idiomarina aquatica</name>
    <dbReference type="NCBI Taxonomy" id="1327752"/>
    <lineage>
        <taxon>Bacteria</taxon>
        <taxon>Pseudomonadati</taxon>
        <taxon>Pseudomonadota</taxon>
        <taxon>Gammaproteobacteria</taxon>
        <taxon>Alteromonadales</taxon>
        <taxon>Idiomarinaceae</taxon>
        <taxon>Idiomarina</taxon>
    </lineage>
</organism>
<protein>
    <submittedName>
        <fullName evidence="1">Uncharacterized protein</fullName>
    </submittedName>
</protein>
<reference evidence="1 2" key="1">
    <citation type="submission" date="2019-03" db="EMBL/GenBank/DDBJ databases">
        <title>Freshwater and sediment microbial communities from various areas in North America, analyzing microbe dynamics in response to fracking.</title>
        <authorList>
            <person name="Lamendella R."/>
        </authorList>
    </citation>
    <scope>NUCLEOTIDE SEQUENCE [LARGE SCALE GENOMIC DNA]</scope>
    <source>
        <strain evidence="1 2">18_TX</strain>
    </source>
</reference>
<proteinExistence type="predicted"/>
<dbReference type="EMBL" id="SNXI01000002">
    <property type="protein sequence ID" value="TDP40305.1"/>
    <property type="molecule type" value="Genomic_DNA"/>
</dbReference>
<dbReference type="AlphaFoldDB" id="A0A4R6PPL2"/>
<keyword evidence="2" id="KW-1185">Reference proteome</keyword>
<gene>
    <name evidence="1" type="ORF">DEU29_102205</name>
</gene>
<dbReference type="RefSeq" id="WP_133538765.1">
    <property type="nucleotide sequence ID" value="NZ_SNXI01000002.1"/>
</dbReference>
<name>A0A4R6PPL2_9GAMM</name>
<evidence type="ECO:0000313" key="2">
    <source>
        <dbReference type="Proteomes" id="UP000295531"/>
    </source>
</evidence>
<evidence type="ECO:0000313" key="1">
    <source>
        <dbReference type="EMBL" id="TDP40305.1"/>
    </source>
</evidence>
<dbReference type="OrthoDB" id="9154408at2"/>
<accession>A0A4R6PPL2</accession>
<dbReference type="Proteomes" id="UP000295531">
    <property type="component" value="Unassembled WGS sequence"/>
</dbReference>